<protein>
    <submittedName>
        <fullName evidence="2">Uncharacterized protein</fullName>
    </submittedName>
</protein>
<organism evidence="2 3">
    <name type="scientific">Dorcoceras hygrometricum</name>
    <dbReference type="NCBI Taxonomy" id="472368"/>
    <lineage>
        <taxon>Eukaryota</taxon>
        <taxon>Viridiplantae</taxon>
        <taxon>Streptophyta</taxon>
        <taxon>Embryophyta</taxon>
        <taxon>Tracheophyta</taxon>
        <taxon>Spermatophyta</taxon>
        <taxon>Magnoliopsida</taxon>
        <taxon>eudicotyledons</taxon>
        <taxon>Gunneridae</taxon>
        <taxon>Pentapetalae</taxon>
        <taxon>asterids</taxon>
        <taxon>lamiids</taxon>
        <taxon>Lamiales</taxon>
        <taxon>Gesneriaceae</taxon>
        <taxon>Didymocarpoideae</taxon>
        <taxon>Trichosporeae</taxon>
        <taxon>Loxocarpinae</taxon>
        <taxon>Dorcoceras</taxon>
    </lineage>
</organism>
<evidence type="ECO:0000313" key="2">
    <source>
        <dbReference type="EMBL" id="KZV19621.1"/>
    </source>
</evidence>
<reference evidence="2 3" key="1">
    <citation type="journal article" date="2015" name="Proc. Natl. Acad. Sci. U.S.A.">
        <title>The resurrection genome of Boea hygrometrica: A blueprint for survival of dehydration.</title>
        <authorList>
            <person name="Xiao L."/>
            <person name="Yang G."/>
            <person name="Zhang L."/>
            <person name="Yang X."/>
            <person name="Zhao S."/>
            <person name="Ji Z."/>
            <person name="Zhou Q."/>
            <person name="Hu M."/>
            <person name="Wang Y."/>
            <person name="Chen M."/>
            <person name="Xu Y."/>
            <person name="Jin H."/>
            <person name="Xiao X."/>
            <person name="Hu G."/>
            <person name="Bao F."/>
            <person name="Hu Y."/>
            <person name="Wan P."/>
            <person name="Li L."/>
            <person name="Deng X."/>
            <person name="Kuang T."/>
            <person name="Xiang C."/>
            <person name="Zhu J.K."/>
            <person name="Oliver M.J."/>
            <person name="He Y."/>
        </authorList>
    </citation>
    <scope>NUCLEOTIDE SEQUENCE [LARGE SCALE GENOMIC DNA]</scope>
    <source>
        <strain evidence="3">cv. XS01</strain>
    </source>
</reference>
<evidence type="ECO:0000313" key="3">
    <source>
        <dbReference type="Proteomes" id="UP000250235"/>
    </source>
</evidence>
<evidence type="ECO:0000256" key="1">
    <source>
        <dbReference type="SAM" id="MobiDB-lite"/>
    </source>
</evidence>
<name>A0A2Z7AKB4_9LAMI</name>
<gene>
    <name evidence="2" type="ORF">F511_10524</name>
</gene>
<accession>A0A2Z7AKB4</accession>
<proteinExistence type="predicted"/>
<dbReference type="AlphaFoldDB" id="A0A2Z7AKB4"/>
<dbReference type="EMBL" id="KV016463">
    <property type="protein sequence ID" value="KZV19621.1"/>
    <property type="molecule type" value="Genomic_DNA"/>
</dbReference>
<dbReference type="Proteomes" id="UP000250235">
    <property type="component" value="Unassembled WGS sequence"/>
</dbReference>
<feature type="region of interest" description="Disordered" evidence="1">
    <location>
        <begin position="1"/>
        <end position="31"/>
    </location>
</feature>
<keyword evidence="3" id="KW-1185">Reference proteome</keyword>
<sequence>MVAEENKSTWADSDSEESSSGTSSSSESEDEVQCLLADDTEEVFDFSNPEFTREDLVTALNEMVLEYRKLSHSFKDVKAEKESCATSTELVGSSNMQAALNKLETVNSKLRSSTVHREFLRRIPIVSGHLLDARASGDAALSSPCWDLLATMRRVVNYHSSWARQRKVELFDASGNPGFTAGRGFNPAGGTPRGG</sequence>